<dbReference type="GO" id="GO:0071949">
    <property type="term" value="F:FAD binding"/>
    <property type="evidence" value="ECO:0007669"/>
    <property type="project" value="InterPro"/>
</dbReference>
<dbReference type="Pfam" id="PF08031">
    <property type="entry name" value="BBE"/>
    <property type="match status" value="1"/>
</dbReference>
<comment type="cofactor">
    <cofactor evidence="1">
        <name>FAD</name>
        <dbReference type="ChEBI" id="CHEBI:57692"/>
    </cofactor>
</comment>
<dbReference type="RefSeq" id="WP_115497194.1">
    <property type="nucleotide sequence ID" value="NZ_QRBE01000016.1"/>
</dbReference>
<accession>A0A370WSS1</accession>
<dbReference type="InterPro" id="IPR012951">
    <property type="entry name" value="BBE"/>
</dbReference>
<dbReference type="InterPro" id="IPR016169">
    <property type="entry name" value="FAD-bd_PCMH_sub2"/>
</dbReference>
<evidence type="ECO:0000256" key="3">
    <source>
        <dbReference type="ARBA" id="ARBA00022630"/>
    </source>
</evidence>
<evidence type="ECO:0000313" key="7">
    <source>
        <dbReference type="EMBL" id="RDS79121.1"/>
    </source>
</evidence>
<feature type="domain" description="FAD-binding PCMH-type" evidence="6">
    <location>
        <begin position="111"/>
        <end position="296"/>
    </location>
</feature>
<dbReference type="Pfam" id="PF01565">
    <property type="entry name" value="FAD_binding_4"/>
    <property type="match status" value="1"/>
</dbReference>
<dbReference type="InterPro" id="IPR006094">
    <property type="entry name" value="Oxid_FAD_bind_N"/>
</dbReference>
<name>A0A370WSS1_9GAMM</name>
<dbReference type="InterPro" id="IPR050416">
    <property type="entry name" value="FAD-linked_Oxidoreductase"/>
</dbReference>
<dbReference type="SUPFAM" id="SSF56176">
    <property type="entry name" value="FAD-binding/transporter-associated domain-like"/>
    <property type="match status" value="1"/>
</dbReference>
<evidence type="ECO:0000256" key="4">
    <source>
        <dbReference type="ARBA" id="ARBA00022827"/>
    </source>
</evidence>
<keyword evidence="8" id="KW-1185">Reference proteome</keyword>
<dbReference type="Gene3D" id="3.30.465.10">
    <property type="match status" value="2"/>
</dbReference>
<keyword evidence="4" id="KW-0274">FAD</keyword>
<evidence type="ECO:0000256" key="2">
    <source>
        <dbReference type="ARBA" id="ARBA00005466"/>
    </source>
</evidence>
<organism evidence="7 8">
    <name type="scientific">Dyella monticola</name>
    <dbReference type="NCBI Taxonomy" id="1927958"/>
    <lineage>
        <taxon>Bacteria</taxon>
        <taxon>Pseudomonadati</taxon>
        <taxon>Pseudomonadota</taxon>
        <taxon>Gammaproteobacteria</taxon>
        <taxon>Lysobacterales</taxon>
        <taxon>Rhodanobacteraceae</taxon>
        <taxon>Dyella</taxon>
    </lineage>
</organism>
<evidence type="ECO:0000259" key="6">
    <source>
        <dbReference type="PROSITE" id="PS51387"/>
    </source>
</evidence>
<gene>
    <name evidence="7" type="ORF">DWU98_19115</name>
</gene>
<dbReference type="GO" id="GO:0016491">
    <property type="term" value="F:oxidoreductase activity"/>
    <property type="evidence" value="ECO:0007669"/>
    <property type="project" value="UniProtKB-KW"/>
</dbReference>
<dbReference type="PANTHER" id="PTHR42973:SF39">
    <property type="entry name" value="FAD-BINDING PCMH-TYPE DOMAIN-CONTAINING PROTEIN"/>
    <property type="match status" value="1"/>
</dbReference>
<evidence type="ECO:0000256" key="1">
    <source>
        <dbReference type="ARBA" id="ARBA00001974"/>
    </source>
</evidence>
<sequence>MNRRELLKAALAIPFLPVAVTGVTSAWAASGRKMAHALRSRVRPGEPGWPSPADWNALKESVGGRLLALQSPFAGGASSPTCQEALKHLHNPFYIGDQPALTQTSGWADAWVSRPSTYAVAAQSTADVCAAVRFAREHHLRLVVKGGGHSYQGTSNAPDSLLVWTRHMNAVTMHDAFVAHGCEGVQAPQPAVSVQSGAMWIDAYDAVTTHGGRYVQGGGCTTVGVAGLIQSGGFGSFSKAFGTAAAGLIEAEIVTADGVVRIANACVNPELFWGIKGGGGGSLGVVTRLTLRTHDLPDYFGAVFGSIKAESDDAYRALIAQAMRFYQRELFNPHWGEQMGFRPDNVLRLSMVFQGLDQQQAQAVWQPFLDWVRARKEYAFADPVRVLALPARHFWDAEFFRQHAPGFMIPDDRDGAPKNHVLWAGDEGQVGWYIYNYKSAWLPSSLLGEQRQAHLTDAIFASSRHGYVGFHFNKGLAGAPPEAIAAARDTATHPQVLDAFALAIIADNGPPAFPGMPGPGPDLAEAHKASAAVDKAMDALLHVAPDAGAYVSESDYFQRDWQRAFWGTNYPRLAAAKRRYDPEGLFFVHHGVGSEAWSADGFTPA</sequence>
<evidence type="ECO:0000313" key="8">
    <source>
        <dbReference type="Proteomes" id="UP000254258"/>
    </source>
</evidence>
<keyword evidence="3" id="KW-0285">Flavoprotein</keyword>
<protein>
    <submittedName>
        <fullName evidence="7">FAD-binding oxidoreductase</fullName>
    </submittedName>
</protein>
<proteinExistence type="inferred from homology"/>
<comment type="caution">
    <text evidence="7">The sequence shown here is derived from an EMBL/GenBank/DDBJ whole genome shotgun (WGS) entry which is preliminary data.</text>
</comment>
<comment type="similarity">
    <text evidence="2">Belongs to the oxygen-dependent FAD-linked oxidoreductase family.</text>
</comment>
<dbReference type="PANTHER" id="PTHR42973">
    <property type="entry name" value="BINDING OXIDOREDUCTASE, PUTATIVE (AFU_ORTHOLOGUE AFUA_1G17690)-RELATED"/>
    <property type="match status" value="1"/>
</dbReference>
<evidence type="ECO:0000256" key="5">
    <source>
        <dbReference type="ARBA" id="ARBA00023002"/>
    </source>
</evidence>
<dbReference type="Gene3D" id="3.40.462.20">
    <property type="match status" value="1"/>
</dbReference>
<dbReference type="InterPro" id="IPR016166">
    <property type="entry name" value="FAD-bd_PCMH"/>
</dbReference>
<dbReference type="EMBL" id="QRBE01000016">
    <property type="protein sequence ID" value="RDS79121.1"/>
    <property type="molecule type" value="Genomic_DNA"/>
</dbReference>
<dbReference type="InterPro" id="IPR036318">
    <property type="entry name" value="FAD-bd_PCMH-like_sf"/>
</dbReference>
<keyword evidence="5" id="KW-0560">Oxidoreductase</keyword>
<reference evidence="7 8" key="1">
    <citation type="submission" date="2018-07" db="EMBL/GenBank/DDBJ databases">
        <title>Dyella monticola sp. nov. and Dyella psychrodurans sp. nov. isolated from monsoon evergreen broad-leaved forest soil of Dinghu Mountain, China.</title>
        <authorList>
            <person name="Gao Z."/>
            <person name="Qiu L."/>
        </authorList>
    </citation>
    <scope>NUCLEOTIDE SEQUENCE [LARGE SCALE GENOMIC DNA]</scope>
    <source>
        <strain evidence="7 8">4G-K06</strain>
    </source>
</reference>
<dbReference type="OrthoDB" id="9775082at2"/>
<dbReference type="PROSITE" id="PS51387">
    <property type="entry name" value="FAD_PCMH"/>
    <property type="match status" value="1"/>
</dbReference>
<dbReference type="Proteomes" id="UP000254258">
    <property type="component" value="Unassembled WGS sequence"/>
</dbReference>
<dbReference type="AlphaFoldDB" id="A0A370WSS1"/>